<evidence type="ECO:0000313" key="2">
    <source>
        <dbReference type="Proteomes" id="UP000828390"/>
    </source>
</evidence>
<name>A0A9D4KT52_DREPO</name>
<dbReference type="Proteomes" id="UP000828390">
    <property type="component" value="Unassembled WGS sequence"/>
</dbReference>
<sequence length="192" mass="21938">MMEILYEQQPVIMDIMLDKNATKKADTGMLLKDEEWDTIRDLSVLRKNFADTMTYLCQECDVSCSDTYQIICSLLSTVLPPTAEESTTITKEEFLREQLIMRLQSYSQKTATSLTIVASLLDIRHKTLGFLSSEMKHAAIEALENYLDELLLKTHTENSAECKPTPSNRRKLAFMIANPAKKQTDELQSYLL</sequence>
<organism evidence="1 2">
    <name type="scientific">Dreissena polymorpha</name>
    <name type="common">Zebra mussel</name>
    <name type="synonym">Mytilus polymorpha</name>
    <dbReference type="NCBI Taxonomy" id="45954"/>
    <lineage>
        <taxon>Eukaryota</taxon>
        <taxon>Metazoa</taxon>
        <taxon>Spiralia</taxon>
        <taxon>Lophotrochozoa</taxon>
        <taxon>Mollusca</taxon>
        <taxon>Bivalvia</taxon>
        <taxon>Autobranchia</taxon>
        <taxon>Heteroconchia</taxon>
        <taxon>Euheterodonta</taxon>
        <taxon>Imparidentia</taxon>
        <taxon>Neoheterodontei</taxon>
        <taxon>Myida</taxon>
        <taxon>Dreissenoidea</taxon>
        <taxon>Dreissenidae</taxon>
        <taxon>Dreissena</taxon>
    </lineage>
</organism>
<reference evidence="1" key="2">
    <citation type="submission" date="2020-11" db="EMBL/GenBank/DDBJ databases">
        <authorList>
            <person name="McCartney M.A."/>
            <person name="Auch B."/>
            <person name="Kono T."/>
            <person name="Mallez S."/>
            <person name="Becker A."/>
            <person name="Gohl D.M."/>
            <person name="Silverstein K.A.T."/>
            <person name="Koren S."/>
            <person name="Bechman K.B."/>
            <person name="Herman A."/>
            <person name="Abrahante J.E."/>
            <person name="Garbe J."/>
        </authorList>
    </citation>
    <scope>NUCLEOTIDE SEQUENCE</scope>
    <source>
        <strain evidence="1">Duluth1</strain>
        <tissue evidence="1">Whole animal</tissue>
    </source>
</reference>
<gene>
    <name evidence="1" type="ORF">DPMN_087044</name>
</gene>
<protein>
    <submittedName>
        <fullName evidence="1">Uncharacterized protein</fullName>
    </submittedName>
</protein>
<comment type="caution">
    <text evidence="1">The sequence shown here is derived from an EMBL/GenBank/DDBJ whole genome shotgun (WGS) entry which is preliminary data.</text>
</comment>
<proteinExistence type="predicted"/>
<accession>A0A9D4KT52</accession>
<evidence type="ECO:0000313" key="1">
    <source>
        <dbReference type="EMBL" id="KAH3844782.1"/>
    </source>
</evidence>
<dbReference type="EMBL" id="JAIWYP010000003">
    <property type="protein sequence ID" value="KAH3844782.1"/>
    <property type="molecule type" value="Genomic_DNA"/>
</dbReference>
<reference evidence="1" key="1">
    <citation type="journal article" date="2019" name="bioRxiv">
        <title>The Genome of the Zebra Mussel, Dreissena polymorpha: A Resource for Invasive Species Research.</title>
        <authorList>
            <person name="McCartney M.A."/>
            <person name="Auch B."/>
            <person name="Kono T."/>
            <person name="Mallez S."/>
            <person name="Zhang Y."/>
            <person name="Obille A."/>
            <person name="Becker A."/>
            <person name="Abrahante J.E."/>
            <person name="Garbe J."/>
            <person name="Badalamenti J.P."/>
            <person name="Herman A."/>
            <person name="Mangelson H."/>
            <person name="Liachko I."/>
            <person name="Sullivan S."/>
            <person name="Sone E.D."/>
            <person name="Koren S."/>
            <person name="Silverstein K.A.T."/>
            <person name="Beckman K.B."/>
            <person name="Gohl D.M."/>
        </authorList>
    </citation>
    <scope>NUCLEOTIDE SEQUENCE</scope>
    <source>
        <strain evidence="1">Duluth1</strain>
        <tissue evidence="1">Whole animal</tissue>
    </source>
</reference>
<dbReference type="AlphaFoldDB" id="A0A9D4KT52"/>
<keyword evidence="2" id="KW-1185">Reference proteome</keyword>